<proteinExistence type="inferred from homology"/>
<feature type="domain" description="Choloylglycine hydrolase/NAAA C-terminal" evidence="4">
    <location>
        <begin position="110"/>
        <end position="277"/>
    </location>
</feature>
<organism evidence="5 6">
    <name type="scientific">Blautia producta</name>
    <dbReference type="NCBI Taxonomy" id="33035"/>
    <lineage>
        <taxon>Bacteria</taxon>
        <taxon>Bacillati</taxon>
        <taxon>Bacillota</taxon>
        <taxon>Clostridia</taxon>
        <taxon>Lachnospirales</taxon>
        <taxon>Lachnospiraceae</taxon>
        <taxon>Blautia</taxon>
    </lineage>
</organism>
<feature type="signal peptide" evidence="3">
    <location>
        <begin position="1"/>
        <end position="20"/>
    </location>
</feature>
<dbReference type="PROSITE" id="PS51257">
    <property type="entry name" value="PROKAR_LIPOPROTEIN"/>
    <property type="match status" value="1"/>
</dbReference>
<name>A0A4P6M3P6_9FIRM</name>
<dbReference type="Gene3D" id="3.60.60.10">
    <property type="entry name" value="Penicillin V Acylase, Chain A"/>
    <property type="match status" value="1"/>
</dbReference>
<dbReference type="Pfam" id="PF02275">
    <property type="entry name" value="CBAH"/>
    <property type="match status" value="1"/>
</dbReference>
<protein>
    <recommendedName>
        <fullName evidence="4">Choloylglycine hydrolase/NAAA C-terminal domain-containing protein</fullName>
    </recommendedName>
</protein>
<dbReference type="EMBL" id="CP035945">
    <property type="protein sequence ID" value="QBE98350.1"/>
    <property type="molecule type" value="Genomic_DNA"/>
</dbReference>
<dbReference type="AlphaFoldDB" id="A0A4P6M3P6"/>
<sequence length="364" mass="39978">MKKKIYMTFLLLLALGTVTGCGPNAKTSEHTIQTETAKGETMEKNYIEPDTKIQSLEEGLSVVRFEGNYGFDAFLEQGGASSDNRVVEYLSSALLSNIPKLLMGQSPFGCSTLSVKNAEGGNLFGRNFDWNTCNALIISSRPEEGYASVSTVNMDFIQAGGLDISSLPDTAQAIIGLYAPLDGMNEKGFAVSVNMIEDSDTIEQDTEKPDITTTTAIRLLLDQAADVEEALELLSEYDLHASMGMMVHLALSDADGSSVAVEYVNNEMVVTKTPVVTNFYLAEGEKYGIGTSQSHTRYDILNEALEGQETMTETDVRDALDSVSKDNFGEFESTEWSIVMNQETKELTYYHRENYDQGYTILVE</sequence>
<evidence type="ECO:0000256" key="1">
    <source>
        <dbReference type="ARBA" id="ARBA00006625"/>
    </source>
</evidence>
<dbReference type="SUPFAM" id="SSF56235">
    <property type="entry name" value="N-terminal nucleophile aminohydrolases (Ntn hydrolases)"/>
    <property type="match status" value="1"/>
</dbReference>
<evidence type="ECO:0000259" key="4">
    <source>
        <dbReference type="Pfam" id="PF02275"/>
    </source>
</evidence>
<evidence type="ECO:0000256" key="2">
    <source>
        <dbReference type="ARBA" id="ARBA00022801"/>
    </source>
</evidence>
<gene>
    <name evidence="5" type="ORF">PMF13cell1_03916</name>
</gene>
<keyword evidence="2" id="KW-0378">Hydrolase</keyword>
<dbReference type="InterPro" id="IPR052193">
    <property type="entry name" value="Peptidase_C59"/>
</dbReference>
<dbReference type="PANTHER" id="PTHR35527:SF2">
    <property type="entry name" value="HYDROLASE"/>
    <property type="match status" value="1"/>
</dbReference>
<dbReference type="InterPro" id="IPR029132">
    <property type="entry name" value="CBAH/NAAA_C"/>
</dbReference>
<dbReference type="InterPro" id="IPR029055">
    <property type="entry name" value="Ntn_hydrolases_N"/>
</dbReference>
<dbReference type="KEGG" id="bpro:PMF13cell1_03916"/>
<dbReference type="GO" id="GO:0016787">
    <property type="term" value="F:hydrolase activity"/>
    <property type="evidence" value="ECO:0007669"/>
    <property type="project" value="UniProtKB-KW"/>
</dbReference>
<reference evidence="5 6" key="1">
    <citation type="submission" date="2019-01" db="EMBL/GenBank/DDBJ databases">
        <title>PMF-metabolizing Aryl O-demethylase.</title>
        <authorList>
            <person name="Kim M."/>
        </authorList>
    </citation>
    <scope>NUCLEOTIDE SEQUENCE [LARGE SCALE GENOMIC DNA]</scope>
    <source>
        <strain evidence="5 6">PMF1</strain>
    </source>
</reference>
<evidence type="ECO:0000313" key="6">
    <source>
        <dbReference type="Proteomes" id="UP000289794"/>
    </source>
</evidence>
<feature type="chain" id="PRO_5039280424" description="Choloylglycine hydrolase/NAAA C-terminal domain-containing protein" evidence="3">
    <location>
        <begin position="21"/>
        <end position="364"/>
    </location>
</feature>
<dbReference type="RefSeq" id="WP_130181803.1">
    <property type="nucleotide sequence ID" value="NZ_CP035945.1"/>
</dbReference>
<accession>A0A4P6M3P6</accession>
<dbReference type="PANTHER" id="PTHR35527">
    <property type="entry name" value="CHOLOYLGLYCINE HYDROLASE"/>
    <property type="match status" value="1"/>
</dbReference>
<dbReference type="Proteomes" id="UP000289794">
    <property type="component" value="Chromosome"/>
</dbReference>
<keyword evidence="3" id="KW-0732">Signal</keyword>
<evidence type="ECO:0000313" key="5">
    <source>
        <dbReference type="EMBL" id="QBE98350.1"/>
    </source>
</evidence>
<evidence type="ECO:0000256" key="3">
    <source>
        <dbReference type="SAM" id="SignalP"/>
    </source>
</evidence>
<comment type="similarity">
    <text evidence="1">Belongs to the peptidase C59 family.</text>
</comment>